<feature type="domain" description="RDRP C-terminal head" evidence="11">
    <location>
        <begin position="1021"/>
        <end position="1170"/>
    </location>
</feature>
<evidence type="ECO:0000256" key="2">
    <source>
        <dbReference type="ARBA" id="ARBA00022484"/>
    </source>
</evidence>
<reference evidence="12 13" key="1">
    <citation type="submission" date="2018-06" db="EMBL/GenBank/DDBJ databases">
        <title>Comparative genomics reveals the genomic features of Rhizophagus irregularis, R. cerebriforme, R. diaphanum and Gigaspora rosea, and their symbiotic lifestyle signature.</title>
        <authorList>
            <person name="Morin E."/>
            <person name="San Clemente H."/>
            <person name="Chen E.C.H."/>
            <person name="De La Providencia I."/>
            <person name="Hainaut M."/>
            <person name="Kuo A."/>
            <person name="Kohler A."/>
            <person name="Murat C."/>
            <person name="Tang N."/>
            <person name="Roy S."/>
            <person name="Loubradou J."/>
            <person name="Henrissat B."/>
            <person name="Grigoriev I.V."/>
            <person name="Corradi N."/>
            <person name="Roux C."/>
            <person name="Martin F.M."/>
        </authorList>
    </citation>
    <scope>NUCLEOTIDE SEQUENCE [LARGE SCALE GENOMIC DNA]</scope>
    <source>
        <strain evidence="12 13">DAOM 227022</strain>
    </source>
</reference>
<dbReference type="EMBL" id="QKYT01000015">
    <property type="protein sequence ID" value="RIA98424.1"/>
    <property type="molecule type" value="Genomic_DNA"/>
</dbReference>
<dbReference type="InterPro" id="IPR058752">
    <property type="entry name" value="RDRP_C_head"/>
</dbReference>
<dbReference type="PANTHER" id="PTHR23079:SF55">
    <property type="entry name" value="RNA-DIRECTED RNA POLYMERASE"/>
    <property type="match status" value="1"/>
</dbReference>
<dbReference type="GO" id="GO:0003968">
    <property type="term" value="F:RNA-directed RNA polymerase activity"/>
    <property type="evidence" value="ECO:0007669"/>
    <property type="project" value="UniProtKB-KW"/>
</dbReference>
<organism evidence="12 13">
    <name type="scientific">Glomus cerebriforme</name>
    <dbReference type="NCBI Taxonomy" id="658196"/>
    <lineage>
        <taxon>Eukaryota</taxon>
        <taxon>Fungi</taxon>
        <taxon>Fungi incertae sedis</taxon>
        <taxon>Mucoromycota</taxon>
        <taxon>Glomeromycotina</taxon>
        <taxon>Glomeromycetes</taxon>
        <taxon>Glomerales</taxon>
        <taxon>Glomeraceae</taxon>
        <taxon>Glomus</taxon>
    </lineage>
</organism>
<evidence type="ECO:0000256" key="4">
    <source>
        <dbReference type="ARBA" id="ARBA00022695"/>
    </source>
</evidence>
<evidence type="ECO:0000256" key="5">
    <source>
        <dbReference type="ARBA" id="ARBA00022884"/>
    </source>
</evidence>
<comment type="similarity">
    <text evidence="1 8">Belongs to the RdRP family.</text>
</comment>
<evidence type="ECO:0000259" key="10">
    <source>
        <dbReference type="Pfam" id="PF05183"/>
    </source>
</evidence>
<sequence length="1303" mass="151021">MKRNGYNGRQNYNSKTSMNGYNSRGRTGSSGGNGSNGRYNGNYGGDNGDISARNLWPPREWKTFTEIKFKVSRVLGDITDLRDAFSAYGNVYKVQMETKDTENGERPTGVVYVIFKPVPTTPFWKNQVRFHGKSLQVDYQRNDHSSDTFIDQDGKQKLKFHSFQAESLEMGVYLQPETYVSEIRYTNLVKFTINYQRRNINVEFGVQTAQQIHTFKLEIDFKDIEGEIHAELDASQHRSRGTITIANKFPAKYWVLDNRLQSKDKFNWCLDDSWKRKTEIRVLPKSKEEKEIPLQPHMPDNSEQLGKWVVYRITFDLDLLGNTPAEGLNCFKEMIEKAGEYNLAKPANINYRPLNIVNGANLRKYVERSMLDFDVLYMVECNISFNYLHDYNLNEDFFFLLARLPTQSAIYILETIFARKKRLYDPLSYLRLEVMKLDVDIKPKHIPSYCVMMRKVVITPTTMYVMTPTIETSNRVIRHFRDKKDNFLRVHFVDEASNKVSSSNGTHNYALYNKIYNTLHNGIKIGDRHYEFLAFSSSQLRDHSCWFFAPTYDLTADDIRDWMGNFSTNKNVAKYAARMGQCFSSTRAIQHLPVNDIREIPDVVRNRYTFSDGVGKISFSLAKKVAEKLDLKNTPSAFQFRLAGYKGVLCQSRFVKDNQIQVRPSQHKFESSHYVLEVIRGSTFIPAYLNRQAITLLSVLGVPDNVFIDMKDAQVSDLDRMLKNENTAVKVLQQNIDENGISKSLADLVKAGFLQKRDRYLMNLISLFRIMMLRDLKKKAKIRVDKGAFLLGVLDETETLKEDQVYCCVSDPYNPSSRKVITGTCIVFRNPCFHPGDIRVVTAVNCRPLDHLVDVVVFPAVGYRDIPSQCSGGDLDGDDFTIIYDERLFPQKRNLEPMNYEAPKPEMVECVTMEHIKKFFVNYILSDQLGMIANAHLAKADSSDVGAFHGQCIRLAQLHSEAVDYPKTGRPAIFPSELRAHKFPDFMEKPDKTTYQSEKVLGRLYRSIEVDEFKLYTCLNFDDRLYVEGYEAYLEDARMLKRAYDADIKGLMNQFGIATEFEVTSGYIVNTITKVDRKKPRDVAKSVMDAFIPIKRHYRKLFEEEFYSEGTNVILPETRSRMESKAYSWYYVTYHPSELGDDPSENMISFPWIVHEFLCEIAIRNNNKANTIRDYHRQVGPIGTSKYQSTFIQPEDNNIRNNRNLDYDVTDGNDDRLRRKILNYNQNLWDEFTDENGGGMSKLRQSTSKQNKSRNPDYVSYSRYPLNDLNDFTDEHDDGMNRLRQSMQNKNINHYNDNSRVIF</sequence>
<feature type="region of interest" description="Disordered" evidence="9">
    <location>
        <begin position="1"/>
        <end position="52"/>
    </location>
</feature>
<feature type="region of interest" description="Disordered" evidence="9">
    <location>
        <begin position="1235"/>
        <end position="1269"/>
    </location>
</feature>
<dbReference type="Pfam" id="PF26253">
    <property type="entry name" value="RdRP_head"/>
    <property type="match status" value="1"/>
</dbReference>
<keyword evidence="5 8" id="KW-0694">RNA-binding</keyword>
<keyword evidence="3 8" id="KW-0808">Transferase</keyword>
<evidence type="ECO:0000256" key="3">
    <source>
        <dbReference type="ARBA" id="ARBA00022679"/>
    </source>
</evidence>
<evidence type="ECO:0000256" key="6">
    <source>
        <dbReference type="ARBA" id="ARBA00023158"/>
    </source>
</evidence>
<evidence type="ECO:0000313" key="12">
    <source>
        <dbReference type="EMBL" id="RIA98424.1"/>
    </source>
</evidence>
<dbReference type="GO" id="GO:0003723">
    <property type="term" value="F:RNA binding"/>
    <property type="evidence" value="ECO:0007669"/>
    <property type="project" value="UniProtKB-KW"/>
</dbReference>
<evidence type="ECO:0000313" key="13">
    <source>
        <dbReference type="Proteomes" id="UP000265703"/>
    </source>
</evidence>
<gene>
    <name evidence="12" type="ORF">C1645_731648</name>
</gene>
<name>A0A397TU36_9GLOM</name>
<dbReference type="GO" id="GO:0030422">
    <property type="term" value="P:siRNA processing"/>
    <property type="evidence" value="ECO:0007669"/>
    <property type="project" value="TreeGrafter"/>
</dbReference>
<accession>A0A397TU36</accession>
<comment type="catalytic activity">
    <reaction evidence="7 8">
        <text>RNA(n) + a ribonucleoside 5'-triphosphate = RNA(n+1) + diphosphate</text>
        <dbReference type="Rhea" id="RHEA:21248"/>
        <dbReference type="Rhea" id="RHEA-COMP:14527"/>
        <dbReference type="Rhea" id="RHEA-COMP:17342"/>
        <dbReference type="ChEBI" id="CHEBI:33019"/>
        <dbReference type="ChEBI" id="CHEBI:61557"/>
        <dbReference type="ChEBI" id="CHEBI:140395"/>
        <dbReference type="EC" id="2.7.7.48"/>
    </reaction>
</comment>
<keyword evidence="13" id="KW-1185">Reference proteome</keyword>
<dbReference type="EC" id="2.7.7.48" evidence="8"/>
<dbReference type="Proteomes" id="UP000265703">
    <property type="component" value="Unassembled WGS sequence"/>
</dbReference>
<dbReference type="InterPro" id="IPR057596">
    <property type="entry name" value="RDRP_core"/>
</dbReference>
<evidence type="ECO:0000259" key="11">
    <source>
        <dbReference type="Pfam" id="PF26253"/>
    </source>
</evidence>
<dbReference type="PANTHER" id="PTHR23079">
    <property type="entry name" value="RNA-DEPENDENT RNA POLYMERASE"/>
    <property type="match status" value="1"/>
</dbReference>
<dbReference type="OrthoDB" id="6513042at2759"/>
<feature type="domain" description="RDRP core" evidence="10">
    <location>
        <begin position="458"/>
        <end position="1008"/>
    </location>
</feature>
<evidence type="ECO:0000256" key="9">
    <source>
        <dbReference type="SAM" id="MobiDB-lite"/>
    </source>
</evidence>
<protein>
    <recommendedName>
        <fullName evidence="8">RNA-dependent RNA polymerase</fullName>
        <ecNumber evidence="8">2.7.7.48</ecNumber>
    </recommendedName>
</protein>
<evidence type="ECO:0000256" key="7">
    <source>
        <dbReference type="ARBA" id="ARBA00048744"/>
    </source>
</evidence>
<comment type="caution">
    <text evidence="12">The sequence shown here is derived from an EMBL/GenBank/DDBJ whole genome shotgun (WGS) entry which is preliminary data.</text>
</comment>
<evidence type="ECO:0000256" key="1">
    <source>
        <dbReference type="ARBA" id="ARBA00005762"/>
    </source>
</evidence>
<dbReference type="InterPro" id="IPR007855">
    <property type="entry name" value="RDRP"/>
</dbReference>
<keyword evidence="2 8" id="KW-0696">RNA-directed RNA polymerase</keyword>
<dbReference type="GO" id="GO:0031380">
    <property type="term" value="C:nuclear RNA-directed RNA polymerase complex"/>
    <property type="evidence" value="ECO:0007669"/>
    <property type="project" value="TreeGrafter"/>
</dbReference>
<keyword evidence="6" id="KW-0943">RNA-mediated gene silencing</keyword>
<proteinExistence type="inferred from homology"/>
<keyword evidence="4 8" id="KW-0548">Nucleotidyltransferase</keyword>
<feature type="compositionally biased region" description="Polar residues" evidence="9">
    <location>
        <begin position="7"/>
        <end position="18"/>
    </location>
</feature>
<dbReference type="Pfam" id="PF05183">
    <property type="entry name" value="RdRP"/>
    <property type="match status" value="1"/>
</dbReference>
<evidence type="ECO:0000256" key="8">
    <source>
        <dbReference type="RuleBase" id="RU363098"/>
    </source>
</evidence>